<feature type="domain" description="EGF-like" evidence="6">
    <location>
        <begin position="1162"/>
        <end position="1200"/>
    </location>
</feature>
<feature type="disulfide bond" evidence="5">
    <location>
        <begin position="725"/>
        <end position="734"/>
    </location>
</feature>
<keyword evidence="1 5" id="KW-0245">EGF-like domain</keyword>
<feature type="disulfide bond" evidence="5">
    <location>
        <begin position="1171"/>
        <end position="1188"/>
    </location>
</feature>
<proteinExistence type="predicted"/>
<feature type="domain" description="EGF-like" evidence="6">
    <location>
        <begin position="736"/>
        <end position="772"/>
    </location>
</feature>
<dbReference type="GO" id="GO:0005886">
    <property type="term" value="C:plasma membrane"/>
    <property type="evidence" value="ECO:0007669"/>
    <property type="project" value="TreeGrafter"/>
</dbReference>
<dbReference type="SMART" id="SM00181">
    <property type="entry name" value="EGF"/>
    <property type="match status" value="8"/>
</dbReference>
<keyword evidence="2" id="KW-0732">Signal</keyword>
<dbReference type="InterPro" id="IPR001881">
    <property type="entry name" value="EGF-like_Ca-bd_dom"/>
</dbReference>
<sequence>MGRAVPAFLQVKVDPYNRTDTGKPNSSPVVLVKPYYSLENGKTHKIHIPAVDDDADVIECELSNFIEAGAFQKIVKNLTTMNIIRMNKKDCLLTINLNNSRFSVGDTFALPITVKDYGRKYIVTLSRHSAYETPLGRVTVLMYFKVTGRTDPPEFIPPTPPNNQAYTVYQMYILNRRIIKFNFLRRDGTRVQKTAIQSVPGDPTAVYISMGWSPVDSDIGKHIVCANAEDSNGISTVYLRCFRIDVKASIFRPHPPKSGKPYFASIPFPQDISCHIYSYCLFPVFAATDNTGGIVRVTSTDTSVENITIYYSPDVINGTIHTKIAKVEFLALTPGPRKICLNATDRFEWTVGCLIVAVERQGINLCQQRPCGVSNACIDVDMSPYFFCLQCPTGKTGTRCEFDIDVCHPTTCSEYNICQQNNGSYQCLSVNIQEQCPHTCSKSEARVCVRNHCVCALWSQHNESCKSNYTDKSNSSIIPYFAAPTLSVGSFITCDFYERTCEFPVYVFSESTPKVSFSSKMSIYKSLYRGITVLTSENNTNGIYQSTIVISKNEVNNPKYQEYDLCLNVARNTTPQDITDRQCFHVVDRGVPSRTNHMSQLYSNCSFAIPTIPRESVIGCKRGHSCHFYMYAATTNGNCSDLITSDRWTAVFSPVFFSGLCRYEIVHTNTSSVGTNTICFMICSHGESRCYQIYTNDILDQCEKDHCLNKGYCQTDASGNVRCHCQEGFWGARCEKGICESKFFCHNNALCVSNNGKPSCFCRGGFEGPTCAFEINRNLTDMVENGGQFTHLSLFESIPCYINTPCVMPISIIRNVHSAPTIVVGFSNETLDVQSLQLEPSVNTSGIVRGTVTVVGDQIGPQRICLDSIANPKTAKIEDEICFQINIVPGNVLETVQSDPYFVDPTPPNATVLQCVVNEPCYVNLWARSQAGVKQCPLLGVNKIFDNGVYVFPLRNTTNQPCVYESLMLIHNISDLNVCFSLSSDTSNIPYRYTQILRDTRCYAVRVLPKLTVKGPCSGQFCYNGGFCDGSSSIPRCMCRSGFSGNDCSKRTTELSVDYKLVRPYFLSFPQSEYVTCVQNQPCNFSVSASTTNCRSIIKIENAPNSEENVTIRYSNKTVGMTEAITGDVTLLSRRLGRRYICLRAIDCKTFTQKCLFITVVKANPCESSPCLHSGHCLVFNAKSGFTCSCSRDYTGKLCEIKIRPCTSRDTCHKGSTCDPVGSESFFRCVCPPGKTGVRCDVDAGYQEKCSNSSLCRNNAACHSKSQTLSCVCRLGFKGNNCSEKANDNLRNAMKTGARFADVAIPKSVICYVDFPCLIPFTLTKSIFNKPQVALGYYDPSLQITKLTLGNTISAEGTCITHGVTEVVKKSLGSARICLDTLDKSWQTWIEDEICFQVNFINGSYYKHLTDVPRFVQPTFETDSLFQCLVGSYCHLNLWAENDYRKQSCPGLKSESDKNLEIFVMPPLHQTMSPCTYDISLKADTHTNATMCFYLEGDEGVQLDKRCYTVEILNSIEKGSCACRMCLNGGFCDGHTSVKTCLCPLGFSGENCRTEHGIRHAVSQRAIHNPLLGNMLLPRQVICPLNEKCSVQLVLLTRKGFKIDIKVDPSSIEIKEKEEVRVSEDFLITLTLIHKHTGSHQMCINLSSEIPSFVTDRICCNIFTKDTDNQTKEETEQLFIPPSPTNASAFSCSPGLECHMMLYLKRGYYNQCPEVSVIPSVGASVHVFNNSDCDVCSVDVLIKLSLSHPGQRLQQCLQATDYDFGSTERRCYFLENVQHTFP</sequence>
<dbReference type="Proteomes" id="UP000005408">
    <property type="component" value="Unassembled WGS sequence"/>
</dbReference>
<feature type="disulfide bond" evidence="5">
    <location>
        <begin position="1543"/>
        <end position="1552"/>
    </location>
</feature>
<dbReference type="GO" id="GO:0032991">
    <property type="term" value="C:protein-containing complex"/>
    <property type="evidence" value="ECO:0007669"/>
    <property type="project" value="TreeGrafter"/>
</dbReference>
<accession>A0A8W8IEW7</accession>
<dbReference type="SMART" id="SM00179">
    <property type="entry name" value="EGF_CA"/>
    <property type="match status" value="5"/>
</dbReference>
<feature type="domain" description="EGF-like" evidence="6">
    <location>
        <begin position="1246"/>
        <end position="1283"/>
    </location>
</feature>
<organism evidence="7 8">
    <name type="scientific">Magallana gigas</name>
    <name type="common">Pacific oyster</name>
    <name type="synonym">Crassostrea gigas</name>
    <dbReference type="NCBI Taxonomy" id="29159"/>
    <lineage>
        <taxon>Eukaryota</taxon>
        <taxon>Metazoa</taxon>
        <taxon>Spiralia</taxon>
        <taxon>Lophotrochozoa</taxon>
        <taxon>Mollusca</taxon>
        <taxon>Bivalvia</taxon>
        <taxon>Autobranchia</taxon>
        <taxon>Pteriomorphia</taxon>
        <taxon>Ostreida</taxon>
        <taxon>Ostreoidea</taxon>
        <taxon>Ostreidae</taxon>
        <taxon>Magallana</taxon>
    </lineage>
</organism>
<dbReference type="PROSITE" id="PS00022">
    <property type="entry name" value="EGF_1"/>
    <property type="match status" value="8"/>
</dbReference>
<comment type="caution">
    <text evidence="5">Lacks conserved residue(s) required for the propagation of feature annotation.</text>
</comment>
<evidence type="ECO:0000313" key="8">
    <source>
        <dbReference type="Proteomes" id="UP000005408"/>
    </source>
</evidence>
<evidence type="ECO:0000313" key="7">
    <source>
        <dbReference type="EnsemblMetazoa" id="G13646.1:cds"/>
    </source>
</evidence>
<evidence type="ECO:0000256" key="1">
    <source>
        <dbReference type="ARBA" id="ARBA00022536"/>
    </source>
</evidence>
<dbReference type="CDD" id="cd00054">
    <property type="entry name" value="EGF_CA"/>
    <property type="match status" value="3"/>
</dbReference>
<dbReference type="PANTHER" id="PTHR24049:SF22">
    <property type="entry name" value="DROSOPHILA CRUMBS HOMOLOG"/>
    <property type="match status" value="1"/>
</dbReference>
<feature type="disulfide bond" evidence="5">
    <location>
        <begin position="762"/>
        <end position="771"/>
    </location>
</feature>
<dbReference type="SUPFAM" id="SSF57196">
    <property type="entry name" value="EGF/Laminin"/>
    <property type="match status" value="6"/>
</dbReference>
<feature type="disulfide bond" evidence="5">
    <location>
        <begin position="1190"/>
        <end position="1199"/>
    </location>
</feature>
<dbReference type="PROSITE" id="PS50026">
    <property type="entry name" value="EGF_3"/>
    <property type="match status" value="7"/>
</dbReference>
<dbReference type="GO" id="GO:0007157">
    <property type="term" value="P:heterophilic cell-cell adhesion via plasma membrane cell adhesion molecules"/>
    <property type="evidence" value="ECO:0007669"/>
    <property type="project" value="TreeGrafter"/>
</dbReference>
<feature type="domain" description="EGF-like" evidence="6">
    <location>
        <begin position="1517"/>
        <end position="1553"/>
    </location>
</feature>
<evidence type="ECO:0000256" key="4">
    <source>
        <dbReference type="ARBA" id="ARBA00023157"/>
    </source>
</evidence>
<dbReference type="InterPro" id="IPR051022">
    <property type="entry name" value="Notch_Cell-Fate_Det"/>
</dbReference>
<evidence type="ECO:0000259" key="6">
    <source>
        <dbReference type="PROSITE" id="PS50026"/>
    </source>
</evidence>
<dbReference type="GO" id="GO:0005509">
    <property type="term" value="F:calcium ion binding"/>
    <property type="evidence" value="ECO:0007669"/>
    <property type="project" value="InterPro"/>
</dbReference>
<keyword evidence="8" id="KW-1185">Reference proteome</keyword>
<feature type="disulfide bond" evidence="5">
    <location>
        <begin position="1039"/>
        <end position="1048"/>
    </location>
</feature>
<feature type="domain" description="EGF-like" evidence="6">
    <location>
        <begin position="1202"/>
        <end position="1241"/>
    </location>
</feature>
<reference evidence="7" key="1">
    <citation type="submission" date="2022-08" db="UniProtKB">
        <authorList>
            <consortium name="EnsemblMetazoa"/>
        </authorList>
    </citation>
    <scope>IDENTIFICATION</scope>
    <source>
        <strain evidence="7">05x7-T-G4-1.051#20</strain>
    </source>
</reference>
<dbReference type="PANTHER" id="PTHR24049">
    <property type="entry name" value="CRUMBS FAMILY MEMBER"/>
    <property type="match status" value="1"/>
</dbReference>
<evidence type="ECO:0000256" key="3">
    <source>
        <dbReference type="ARBA" id="ARBA00022737"/>
    </source>
</evidence>
<feature type="disulfide bond" evidence="5">
    <location>
        <begin position="1212"/>
        <end position="1229"/>
    </location>
</feature>
<dbReference type="PROSITE" id="PS01186">
    <property type="entry name" value="EGF_2"/>
    <property type="match status" value="5"/>
</dbReference>
<evidence type="ECO:0000256" key="5">
    <source>
        <dbReference type="PROSITE-ProRule" id="PRU00076"/>
    </source>
</evidence>
<dbReference type="EnsemblMetazoa" id="G13646.1">
    <property type="protein sequence ID" value="G13646.1:cds"/>
    <property type="gene ID" value="G13646"/>
</dbReference>
<feature type="disulfide bond" evidence="5">
    <location>
        <begin position="1231"/>
        <end position="1240"/>
    </location>
</feature>
<protein>
    <recommendedName>
        <fullName evidence="6">EGF-like domain-containing protein</fullName>
    </recommendedName>
</protein>
<keyword evidence="3" id="KW-0677">Repeat</keyword>
<feature type="domain" description="EGF-like" evidence="6">
    <location>
        <begin position="1013"/>
        <end position="1049"/>
    </location>
</feature>
<evidence type="ECO:0000256" key="2">
    <source>
        <dbReference type="ARBA" id="ARBA00022729"/>
    </source>
</evidence>
<dbReference type="GO" id="GO:0045197">
    <property type="term" value="P:establishment or maintenance of epithelial cell apical/basal polarity"/>
    <property type="evidence" value="ECO:0007669"/>
    <property type="project" value="TreeGrafter"/>
</dbReference>
<feature type="disulfide bond" evidence="5">
    <location>
        <begin position="1273"/>
        <end position="1282"/>
    </location>
</feature>
<keyword evidence="4 5" id="KW-1015">Disulfide bond</keyword>
<dbReference type="Gene3D" id="2.10.25.10">
    <property type="entry name" value="Laminin"/>
    <property type="match status" value="4"/>
</dbReference>
<dbReference type="InterPro" id="IPR000742">
    <property type="entry name" value="EGF"/>
</dbReference>
<feature type="domain" description="EGF-like" evidence="6">
    <location>
        <begin position="698"/>
        <end position="735"/>
    </location>
</feature>
<name>A0A8W8IEW7_MAGGI</name>